<dbReference type="Proteomes" id="UP000015350">
    <property type="component" value="Unassembled WGS sequence"/>
</dbReference>
<proteinExistence type="predicted"/>
<protein>
    <submittedName>
        <fullName evidence="1">Uncharacterized protein</fullName>
    </submittedName>
</protein>
<dbReference type="EMBL" id="AQPH01000009">
    <property type="protein sequence ID" value="EPY02760.1"/>
    <property type="molecule type" value="Genomic_DNA"/>
</dbReference>
<evidence type="ECO:0000313" key="1">
    <source>
        <dbReference type="EMBL" id="EPY02760.1"/>
    </source>
</evidence>
<comment type="caution">
    <text evidence="1">The sequence shown here is derived from an EMBL/GenBank/DDBJ whole genome shotgun (WGS) entry which is preliminary data.</text>
</comment>
<dbReference type="AlphaFoldDB" id="S9TWG9"/>
<name>S9TWG9_MAGFU</name>
<dbReference type="STRING" id="1316936.K678_04111"/>
<reference evidence="1 2" key="1">
    <citation type="submission" date="2013-04" db="EMBL/GenBank/DDBJ databases">
        <authorList>
            <person name="Kuznetsov B."/>
            <person name="Ivanovsky R."/>
        </authorList>
    </citation>
    <scope>NUCLEOTIDE SEQUENCE [LARGE SCALE GENOMIC DNA]</scope>
    <source>
        <strain evidence="1 2">MGU-K5</strain>
    </source>
</reference>
<gene>
    <name evidence="1" type="ORF">K678_04111</name>
</gene>
<evidence type="ECO:0000313" key="2">
    <source>
        <dbReference type="Proteomes" id="UP000015350"/>
    </source>
</evidence>
<accession>S9TWG9</accession>
<sequence>MIRFLLEMKWLDHTKFWRAGGIERWTLPFQAMSKPILIHVDLGFRLRGIIILGAVTAIEPGGVSWFNRSR</sequence>
<organism evidence="1 2">
    <name type="scientific">Magnetospirillum fulvum MGU-K5</name>
    <dbReference type="NCBI Taxonomy" id="1316936"/>
    <lineage>
        <taxon>Bacteria</taxon>
        <taxon>Pseudomonadati</taxon>
        <taxon>Pseudomonadota</taxon>
        <taxon>Alphaproteobacteria</taxon>
        <taxon>Rhodospirillales</taxon>
        <taxon>Rhodospirillaceae</taxon>
        <taxon>Magnetospirillum</taxon>
    </lineage>
</organism>